<evidence type="ECO:0000313" key="1">
    <source>
        <dbReference type="EMBL" id="GFO04807.1"/>
    </source>
</evidence>
<comment type="caution">
    <text evidence="1">The sequence shown here is derived from an EMBL/GenBank/DDBJ whole genome shotgun (WGS) entry which is preliminary data.</text>
</comment>
<dbReference type="EMBL" id="BLXT01003741">
    <property type="protein sequence ID" value="GFO04807.1"/>
    <property type="molecule type" value="Genomic_DNA"/>
</dbReference>
<dbReference type="AlphaFoldDB" id="A0AAV4AC22"/>
<accession>A0AAV4AC22</accession>
<dbReference type="Proteomes" id="UP000735302">
    <property type="component" value="Unassembled WGS sequence"/>
</dbReference>
<name>A0AAV4AC22_9GAST</name>
<organism evidence="1 2">
    <name type="scientific">Plakobranchus ocellatus</name>
    <dbReference type="NCBI Taxonomy" id="259542"/>
    <lineage>
        <taxon>Eukaryota</taxon>
        <taxon>Metazoa</taxon>
        <taxon>Spiralia</taxon>
        <taxon>Lophotrochozoa</taxon>
        <taxon>Mollusca</taxon>
        <taxon>Gastropoda</taxon>
        <taxon>Heterobranchia</taxon>
        <taxon>Euthyneura</taxon>
        <taxon>Panpulmonata</taxon>
        <taxon>Sacoglossa</taxon>
        <taxon>Placobranchoidea</taxon>
        <taxon>Plakobranchidae</taxon>
        <taxon>Plakobranchus</taxon>
    </lineage>
</organism>
<protein>
    <submittedName>
        <fullName evidence="1">Uncharacterized protein</fullName>
    </submittedName>
</protein>
<proteinExistence type="predicted"/>
<evidence type="ECO:0000313" key="2">
    <source>
        <dbReference type="Proteomes" id="UP000735302"/>
    </source>
</evidence>
<sequence>MFEASSELIPVLKEDTRSVWTLLFSSGWWRPPFFLRKKKKDLISMDFPCVSNHACSRYESAQNVCSKCTSASKARGLISEATPLSLNSGSDAKAFLGRCIAMSKCQTGLGGYVL</sequence>
<reference evidence="1 2" key="1">
    <citation type="journal article" date="2021" name="Elife">
        <title>Chloroplast acquisition without the gene transfer in kleptoplastic sea slugs, Plakobranchus ocellatus.</title>
        <authorList>
            <person name="Maeda T."/>
            <person name="Takahashi S."/>
            <person name="Yoshida T."/>
            <person name="Shimamura S."/>
            <person name="Takaki Y."/>
            <person name="Nagai Y."/>
            <person name="Toyoda A."/>
            <person name="Suzuki Y."/>
            <person name="Arimoto A."/>
            <person name="Ishii H."/>
            <person name="Satoh N."/>
            <person name="Nishiyama T."/>
            <person name="Hasebe M."/>
            <person name="Maruyama T."/>
            <person name="Minagawa J."/>
            <person name="Obokata J."/>
            <person name="Shigenobu S."/>
        </authorList>
    </citation>
    <scope>NUCLEOTIDE SEQUENCE [LARGE SCALE GENOMIC DNA]</scope>
</reference>
<gene>
    <name evidence="1" type="ORF">PoB_003131200</name>
</gene>
<keyword evidence="2" id="KW-1185">Reference proteome</keyword>